<dbReference type="PRINTS" id="PR00039">
    <property type="entry name" value="HTHLYSR"/>
</dbReference>
<dbReference type="InterPro" id="IPR058163">
    <property type="entry name" value="LysR-type_TF_proteobact-type"/>
</dbReference>
<keyword evidence="4" id="KW-0804">Transcription</keyword>
<comment type="similarity">
    <text evidence="1">Belongs to the LysR transcriptional regulatory family.</text>
</comment>
<evidence type="ECO:0000313" key="7">
    <source>
        <dbReference type="Proteomes" id="UP001230207"/>
    </source>
</evidence>
<dbReference type="InterPro" id="IPR000847">
    <property type="entry name" value="LysR_HTH_N"/>
</dbReference>
<dbReference type="Gene3D" id="1.10.10.10">
    <property type="entry name" value="Winged helix-like DNA-binding domain superfamily/Winged helix DNA-binding domain"/>
    <property type="match status" value="1"/>
</dbReference>
<sequence length="321" mass="35666">METFRRLLPSASSLVVFEAAGRHQNFTRAAQELGMTQAAVSYAVRSLEEQLGVPLFHRVHRAVHLTEAGEKFHTDVSLGLSRIQKSAEDIRAKKRETNVTLAASTAFASMWMLPRLAQLRADLPEIDLRIQTSVRDLDLDEEPIPLGVRGGEPANWPQYHAALLAPEVIVPVTSPSFIEANGFPSTPTDLLQHRLIPLEEPVRQACDWPEWFESAGISYPPQSRRLAINDYVLVVQAVLAGEGVALGWQHLIERQMRSGALVPVGGHVLETGLAFYVVWPRSRDLNHQARRVRDWLLEEGRKEREESAAALQTAMAAGMPG</sequence>
<dbReference type="PANTHER" id="PTHR30537:SF74">
    <property type="entry name" value="HTH-TYPE TRANSCRIPTIONAL REGULATOR TRPI"/>
    <property type="match status" value="1"/>
</dbReference>
<name>A0ABU0BM65_9HYPH</name>
<comment type="caution">
    <text evidence="6">The sequence shown here is derived from an EMBL/GenBank/DDBJ whole genome shotgun (WGS) entry which is preliminary data.</text>
</comment>
<feature type="domain" description="HTH lysR-type" evidence="5">
    <location>
        <begin position="9"/>
        <end position="66"/>
    </location>
</feature>
<dbReference type="EMBL" id="JAUSVF010000001">
    <property type="protein sequence ID" value="MDQ0319336.1"/>
    <property type="molecule type" value="Genomic_DNA"/>
</dbReference>
<keyword evidence="2" id="KW-0805">Transcription regulation</keyword>
<dbReference type="Gene3D" id="3.40.190.10">
    <property type="entry name" value="Periplasmic binding protein-like II"/>
    <property type="match status" value="2"/>
</dbReference>
<evidence type="ECO:0000259" key="5">
    <source>
        <dbReference type="PROSITE" id="PS50931"/>
    </source>
</evidence>
<protein>
    <submittedName>
        <fullName evidence="6">DNA-binding transcriptional LysR family regulator</fullName>
    </submittedName>
</protein>
<dbReference type="SUPFAM" id="SSF53850">
    <property type="entry name" value="Periplasmic binding protein-like II"/>
    <property type="match status" value="1"/>
</dbReference>
<dbReference type="InterPro" id="IPR036388">
    <property type="entry name" value="WH-like_DNA-bd_sf"/>
</dbReference>
<gene>
    <name evidence="6" type="ORF">QO002_001474</name>
</gene>
<dbReference type="CDD" id="cd08432">
    <property type="entry name" value="PBP2_GcdR_TrpI_HvrB_AmpR_like"/>
    <property type="match status" value="1"/>
</dbReference>
<dbReference type="PROSITE" id="PS50931">
    <property type="entry name" value="HTH_LYSR"/>
    <property type="match status" value="1"/>
</dbReference>
<dbReference type="Proteomes" id="UP001230207">
    <property type="component" value="Unassembled WGS sequence"/>
</dbReference>
<evidence type="ECO:0000256" key="4">
    <source>
        <dbReference type="ARBA" id="ARBA00023163"/>
    </source>
</evidence>
<dbReference type="PANTHER" id="PTHR30537">
    <property type="entry name" value="HTH-TYPE TRANSCRIPTIONAL REGULATOR"/>
    <property type="match status" value="1"/>
</dbReference>
<accession>A0ABU0BM65</accession>
<dbReference type="GO" id="GO:0003677">
    <property type="term" value="F:DNA binding"/>
    <property type="evidence" value="ECO:0007669"/>
    <property type="project" value="UniProtKB-KW"/>
</dbReference>
<evidence type="ECO:0000256" key="2">
    <source>
        <dbReference type="ARBA" id="ARBA00023015"/>
    </source>
</evidence>
<proteinExistence type="inferred from homology"/>
<dbReference type="RefSeq" id="WP_307228145.1">
    <property type="nucleotide sequence ID" value="NZ_JAUSVF010000001.1"/>
</dbReference>
<evidence type="ECO:0000313" key="6">
    <source>
        <dbReference type="EMBL" id="MDQ0319336.1"/>
    </source>
</evidence>
<dbReference type="InterPro" id="IPR036390">
    <property type="entry name" value="WH_DNA-bd_sf"/>
</dbReference>
<evidence type="ECO:0000256" key="1">
    <source>
        <dbReference type="ARBA" id="ARBA00009437"/>
    </source>
</evidence>
<keyword evidence="7" id="KW-1185">Reference proteome</keyword>
<organism evidence="6 7">
    <name type="scientific">Pararhizobium capsulatum DSM 1112</name>
    <dbReference type="NCBI Taxonomy" id="1121113"/>
    <lineage>
        <taxon>Bacteria</taxon>
        <taxon>Pseudomonadati</taxon>
        <taxon>Pseudomonadota</taxon>
        <taxon>Alphaproteobacteria</taxon>
        <taxon>Hyphomicrobiales</taxon>
        <taxon>Rhizobiaceae</taxon>
        <taxon>Rhizobium/Agrobacterium group</taxon>
        <taxon>Pararhizobium</taxon>
    </lineage>
</organism>
<evidence type="ECO:0000256" key="3">
    <source>
        <dbReference type="ARBA" id="ARBA00023125"/>
    </source>
</evidence>
<dbReference type="InterPro" id="IPR005119">
    <property type="entry name" value="LysR_subst-bd"/>
</dbReference>
<dbReference type="SUPFAM" id="SSF46785">
    <property type="entry name" value="Winged helix' DNA-binding domain"/>
    <property type="match status" value="1"/>
</dbReference>
<keyword evidence="3 6" id="KW-0238">DNA-binding</keyword>
<reference evidence="6 7" key="1">
    <citation type="submission" date="2023-07" db="EMBL/GenBank/DDBJ databases">
        <title>Genomic Encyclopedia of Type Strains, Phase IV (KMG-IV): sequencing the most valuable type-strain genomes for metagenomic binning, comparative biology and taxonomic classification.</title>
        <authorList>
            <person name="Goeker M."/>
        </authorList>
    </citation>
    <scope>NUCLEOTIDE SEQUENCE [LARGE SCALE GENOMIC DNA]</scope>
    <source>
        <strain evidence="6 7">DSM 1112</strain>
    </source>
</reference>
<dbReference type="Pfam" id="PF03466">
    <property type="entry name" value="LysR_substrate"/>
    <property type="match status" value="1"/>
</dbReference>
<dbReference type="Pfam" id="PF00126">
    <property type="entry name" value="HTH_1"/>
    <property type="match status" value="1"/>
</dbReference>